<accession>A0ABR6GEA4</accession>
<dbReference type="CDD" id="cd06223">
    <property type="entry name" value="PRTases_typeI"/>
    <property type="match status" value="1"/>
</dbReference>
<name>A0ABR6GEA4_9HYPH</name>
<feature type="domain" description="Phosphoribosyltransferase" evidence="1">
    <location>
        <begin position="63"/>
        <end position="197"/>
    </location>
</feature>
<protein>
    <submittedName>
        <fullName evidence="2">Adenine/guanine phosphoribosyltransferase-like PRPP-binding protein</fullName>
    </submittedName>
</protein>
<dbReference type="Proteomes" id="UP000542811">
    <property type="component" value="Unassembled WGS sequence"/>
</dbReference>
<dbReference type="PANTHER" id="PTHR43218">
    <property type="entry name" value="PHOSPHORIBOSYLTRANSFERASE-RELATED"/>
    <property type="match status" value="1"/>
</dbReference>
<dbReference type="Pfam" id="PF00156">
    <property type="entry name" value="Pribosyltran"/>
    <property type="match status" value="1"/>
</dbReference>
<dbReference type="InterPro" id="IPR029057">
    <property type="entry name" value="PRTase-like"/>
</dbReference>
<evidence type="ECO:0000313" key="3">
    <source>
        <dbReference type="Proteomes" id="UP000542811"/>
    </source>
</evidence>
<sequence>MTGVTEMALHDFWQELHPPGTFAGDGEFTSFYVAVLEDGRQLRLPIRELADGDHALASLIVNQASFLVLDALAESLAEKIRPMRIDVVAGLPTLGLTLAAAVAQKLGHSRYVPLGTSRKFWYRDELSVALSSITTPTQQKRLYIDPRMLPLLQGRRVALIDDVISSGASIVAGLHLLTGCGIEPVVIGAAMLQSERWRESLAAAGPQWSARTIGVFATPILERNARGRWQAPPA</sequence>
<comment type="caution">
    <text evidence="2">The sequence shown here is derived from an EMBL/GenBank/DDBJ whole genome shotgun (WGS) entry which is preliminary data.</text>
</comment>
<reference evidence="2 3" key="1">
    <citation type="submission" date="2020-08" db="EMBL/GenBank/DDBJ databases">
        <title>Genomic Encyclopedia of Type Strains, Phase III (KMG-III): the genomes of soil and plant-associated and newly described type strains.</title>
        <authorList>
            <person name="Whitman W."/>
        </authorList>
    </citation>
    <scope>NUCLEOTIDE SEQUENCE [LARGE SCALE GENOMIC DNA]</scope>
    <source>
        <strain evidence="2 3">CECT 8280</strain>
    </source>
</reference>
<evidence type="ECO:0000259" key="1">
    <source>
        <dbReference type="Pfam" id="PF00156"/>
    </source>
</evidence>
<dbReference type="PANTHER" id="PTHR43218:SF1">
    <property type="entry name" value="PHOSPHORIBOSYLTRANSFERASE"/>
    <property type="match status" value="1"/>
</dbReference>
<dbReference type="NCBIfam" id="NF004689">
    <property type="entry name" value="PRK06031.1"/>
    <property type="match status" value="1"/>
</dbReference>
<keyword evidence="3" id="KW-1185">Reference proteome</keyword>
<dbReference type="SUPFAM" id="SSF53271">
    <property type="entry name" value="PRTase-like"/>
    <property type="match status" value="1"/>
</dbReference>
<proteinExistence type="predicted"/>
<dbReference type="Gene3D" id="3.40.50.2020">
    <property type="match status" value="1"/>
</dbReference>
<dbReference type="InterPro" id="IPR000836">
    <property type="entry name" value="PRTase_dom"/>
</dbReference>
<evidence type="ECO:0000313" key="2">
    <source>
        <dbReference type="EMBL" id="MBB3164616.1"/>
    </source>
</evidence>
<gene>
    <name evidence="2" type="ORF">FHS25_005119</name>
</gene>
<dbReference type="EMBL" id="JACHXX010000008">
    <property type="protein sequence ID" value="MBB3164616.1"/>
    <property type="molecule type" value="Genomic_DNA"/>
</dbReference>
<organism evidence="2 3">
    <name type="scientific">Rhizobium laguerreae</name>
    <dbReference type="NCBI Taxonomy" id="1076926"/>
    <lineage>
        <taxon>Bacteria</taxon>
        <taxon>Pseudomonadati</taxon>
        <taxon>Pseudomonadota</taxon>
        <taxon>Alphaproteobacteria</taxon>
        <taxon>Hyphomicrobiales</taxon>
        <taxon>Rhizobiaceae</taxon>
        <taxon>Rhizobium/Agrobacterium group</taxon>
        <taxon>Rhizobium</taxon>
    </lineage>
</organism>